<evidence type="ECO:0000256" key="6">
    <source>
        <dbReference type="ARBA" id="ARBA00022989"/>
    </source>
</evidence>
<dbReference type="Proteomes" id="UP000646053">
    <property type="component" value="Unassembled WGS sequence"/>
</dbReference>
<evidence type="ECO:0000256" key="3">
    <source>
        <dbReference type="ARBA" id="ARBA00022692"/>
    </source>
</evidence>
<feature type="transmembrane region" description="Helical" evidence="8">
    <location>
        <begin position="333"/>
        <end position="351"/>
    </location>
</feature>
<dbReference type="EMBL" id="WVIE01000043">
    <property type="protein sequence ID" value="NDJ19856.1"/>
    <property type="molecule type" value="Genomic_DNA"/>
</dbReference>
<feature type="transmembrane region" description="Helical" evidence="8">
    <location>
        <begin position="140"/>
        <end position="160"/>
    </location>
</feature>
<gene>
    <name evidence="8 10" type="primary">murJ</name>
    <name evidence="10" type="ORF">GS601_21640</name>
</gene>
<feature type="transmembrane region" description="Helical" evidence="8">
    <location>
        <begin position="501"/>
        <end position="520"/>
    </location>
</feature>
<dbReference type="CDD" id="cd13123">
    <property type="entry name" value="MATE_MurJ_like"/>
    <property type="match status" value="1"/>
</dbReference>
<comment type="function">
    <text evidence="8 9">Involved in peptidoglycan biosynthesis. Transports lipid-linked peptidoglycan precursors from the inner to the outer leaflet of the cytoplasmic membrane.</text>
</comment>
<dbReference type="NCBIfam" id="TIGR01695">
    <property type="entry name" value="murJ_mviN"/>
    <property type="match status" value="1"/>
</dbReference>
<feature type="transmembrane region" description="Helical" evidence="8">
    <location>
        <begin position="289"/>
        <end position="313"/>
    </location>
</feature>
<dbReference type="HAMAP" id="MF_02078">
    <property type="entry name" value="MurJ_MviN"/>
    <property type="match status" value="1"/>
</dbReference>
<comment type="caution">
    <text evidence="10">The sequence shown here is derived from an EMBL/GenBank/DDBJ whole genome shotgun (WGS) entry which is preliminary data.</text>
</comment>
<comment type="similarity">
    <text evidence="8 9">Belongs to the MurJ/MviN family.</text>
</comment>
<accession>A0A8J7Z8G4</accession>
<feature type="transmembrane region" description="Helical" evidence="8">
    <location>
        <begin position="51"/>
        <end position="73"/>
    </location>
</feature>
<keyword evidence="3 8" id="KW-0812">Transmembrane</keyword>
<dbReference type="GO" id="GO:0008360">
    <property type="term" value="P:regulation of cell shape"/>
    <property type="evidence" value="ECO:0007669"/>
    <property type="project" value="UniProtKB-UniRule"/>
</dbReference>
<name>A0A8J7Z8G4_9CYAN</name>
<evidence type="ECO:0000256" key="2">
    <source>
        <dbReference type="ARBA" id="ARBA00022475"/>
    </source>
</evidence>
<dbReference type="GO" id="GO:0009252">
    <property type="term" value="P:peptidoglycan biosynthetic process"/>
    <property type="evidence" value="ECO:0007669"/>
    <property type="project" value="UniProtKB-UniRule"/>
</dbReference>
<evidence type="ECO:0000313" key="10">
    <source>
        <dbReference type="EMBL" id="NDJ19856.1"/>
    </source>
</evidence>
<feature type="transmembrane region" description="Helical" evidence="8">
    <location>
        <begin position="409"/>
        <end position="425"/>
    </location>
</feature>
<dbReference type="PANTHER" id="PTHR43486:SF1">
    <property type="entry name" value="LIPID II FLIPPASE MURJ-RELATED"/>
    <property type="match status" value="1"/>
</dbReference>
<feature type="transmembrane region" description="Helical" evidence="8">
    <location>
        <begin position="372"/>
        <end position="389"/>
    </location>
</feature>
<evidence type="ECO:0000256" key="5">
    <source>
        <dbReference type="ARBA" id="ARBA00022984"/>
    </source>
</evidence>
<comment type="subcellular location">
    <subcellularLocation>
        <location evidence="1 8">Cell membrane</location>
        <topology evidence="1 8">Multi-pass membrane protein</topology>
    </subcellularLocation>
</comment>
<dbReference type="GO" id="GO:0015648">
    <property type="term" value="F:lipid-linked peptidoglycan transporter activity"/>
    <property type="evidence" value="ECO:0007669"/>
    <property type="project" value="UniProtKB-UniRule"/>
</dbReference>
<evidence type="ECO:0000256" key="8">
    <source>
        <dbReference type="HAMAP-Rule" id="MF_02078"/>
    </source>
</evidence>
<reference evidence="10" key="1">
    <citation type="submission" date="2019-12" db="EMBL/GenBank/DDBJ databases">
        <title>High-Quality draft genome sequences of three cyanobacteria isolated from the limestone walls of the Old Cathedral of Coimbra.</title>
        <authorList>
            <person name="Tiago I."/>
            <person name="Soares F."/>
            <person name="Portugal A."/>
        </authorList>
    </citation>
    <scope>NUCLEOTIDE SEQUENCE</scope>
    <source>
        <strain evidence="10">A</strain>
    </source>
</reference>
<dbReference type="PANTHER" id="PTHR43486">
    <property type="entry name" value="LIPID II FLIPPASE MURJ-RELATED"/>
    <property type="match status" value="1"/>
</dbReference>
<dbReference type="PRINTS" id="PR01806">
    <property type="entry name" value="VIRFACTRMVIN"/>
</dbReference>
<evidence type="ECO:0000256" key="1">
    <source>
        <dbReference type="ARBA" id="ARBA00004651"/>
    </source>
</evidence>
<proteinExistence type="inferred from homology"/>
<keyword evidence="8 9" id="KW-0961">Cell wall biogenesis/degradation</keyword>
<comment type="pathway">
    <text evidence="8">Cell wall biogenesis; peptidoglycan biosynthesis.</text>
</comment>
<evidence type="ECO:0000256" key="7">
    <source>
        <dbReference type="ARBA" id="ARBA00023136"/>
    </source>
</evidence>
<protein>
    <recommendedName>
        <fullName evidence="8">Probable lipid II flippase MurJ</fullName>
    </recommendedName>
</protein>
<feature type="transmembrane region" description="Helical" evidence="8">
    <location>
        <begin position="464"/>
        <end position="489"/>
    </location>
</feature>
<keyword evidence="8 9" id="KW-0813">Transport</keyword>
<keyword evidence="4 8" id="KW-0133">Cell shape</keyword>
<dbReference type="GO" id="GO:0005886">
    <property type="term" value="C:plasma membrane"/>
    <property type="evidence" value="ECO:0007669"/>
    <property type="project" value="UniProtKB-SubCell"/>
</dbReference>
<keyword evidence="11" id="KW-1185">Reference proteome</keyword>
<evidence type="ECO:0000256" key="9">
    <source>
        <dbReference type="PIRNR" id="PIRNR002869"/>
    </source>
</evidence>
<evidence type="ECO:0000313" key="11">
    <source>
        <dbReference type="Proteomes" id="UP000646053"/>
    </source>
</evidence>
<feature type="transmembrane region" description="Helical" evidence="8">
    <location>
        <begin position="166"/>
        <end position="189"/>
    </location>
</feature>
<feature type="transmembrane region" description="Helical" evidence="8">
    <location>
        <begin position="93"/>
        <end position="119"/>
    </location>
</feature>
<keyword evidence="7 8" id="KW-0472">Membrane</keyword>
<dbReference type="AlphaFoldDB" id="A0A8J7Z8G4"/>
<dbReference type="Pfam" id="PF03023">
    <property type="entry name" value="MurJ"/>
    <property type="match status" value="1"/>
</dbReference>
<dbReference type="InterPro" id="IPR004268">
    <property type="entry name" value="MurJ"/>
</dbReference>
<feature type="transmembrane region" description="Helical" evidence="8">
    <location>
        <begin position="12"/>
        <end position="31"/>
    </location>
</feature>
<keyword evidence="2 8" id="KW-1003">Cell membrane</keyword>
<dbReference type="UniPathway" id="UPA00219"/>
<organism evidence="10 11">
    <name type="scientific">Myxacorys almedinensis A</name>
    <dbReference type="NCBI Taxonomy" id="2690445"/>
    <lineage>
        <taxon>Bacteria</taxon>
        <taxon>Bacillati</taxon>
        <taxon>Cyanobacteriota</taxon>
        <taxon>Cyanophyceae</taxon>
        <taxon>Leptolyngbyales</taxon>
        <taxon>Leptolyngbyaceae</taxon>
        <taxon>Myxacorys</taxon>
        <taxon>Myxacorys almedinensis</taxon>
    </lineage>
</organism>
<keyword evidence="6 8" id="KW-1133">Transmembrane helix</keyword>
<feature type="transmembrane region" description="Helical" evidence="8">
    <location>
        <begin position="432"/>
        <end position="452"/>
    </location>
</feature>
<feature type="transmembrane region" description="Helical" evidence="8">
    <location>
        <begin position="245"/>
        <end position="268"/>
    </location>
</feature>
<dbReference type="PIRSF" id="PIRSF002869">
    <property type="entry name" value="MviN"/>
    <property type="match status" value="1"/>
</dbReference>
<feature type="transmembrane region" description="Helical" evidence="8">
    <location>
        <begin position="201"/>
        <end position="225"/>
    </location>
</feature>
<evidence type="ECO:0000256" key="4">
    <source>
        <dbReference type="ARBA" id="ARBA00022960"/>
    </source>
</evidence>
<dbReference type="RefSeq" id="WP_162425380.1">
    <property type="nucleotide sequence ID" value="NZ_WVIE01000043.1"/>
</dbReference>
<sequence length="541" mass="57941">MSESSKPKRSLAGIAGIVAIATLISKVVGLLRTVAIGAAFGTTAAKSSYDIASIIPGFFLILLGGINGPFHSAMVSSLSKRTKEEAAPLVETVSTLIGGIFFLATVFLVIAAPLCIDLLAPGLQQTVQGAEVRAIAIQGLRIMAPMAWFAGMIGIGFGALNAADLYWLPSVSPLLSSLTIIIGVGLLALAVGDQIVTPQYALIGGVVLSSGALLGTVLQWLAQFWAQRKAGLGRLRLRFNFRDPAVRSIFAVMGPALFSSGMFQINVITDLFFASFLPNSGPAIASFDYANLLIQTPLGILSNVILVPLFPVFSRLTDPEHWDELKARIRQGLLLTAIAMLPLSGLIIALAKPIVQVVYERGAFRLNNASQLVASILVAYAIGMFVYLGRDVLVRVFYALGDGETPFRISVVNIFLNGVFDFILIKPLGAPGLVLATVCVNTFSVLALLWFLNKKLNGLPLREWSFPIFGLTFGSVVSGSIAWATLNFVQQFLGQGFIDNLIKLVLAGGVGLIAFIVFAMQLKLPEVDMFADRILQRFPRR</sequence>
<dbReference type="GO" id="GO:0071555">
    <property type="term" value="P:cell wall organization"/>
    <property type="evidence" value="ECO:0007669"/>
    <property type="project" value="UniProtKB-UniRule"/>
</dbReference>
<keyword evidence="5 8" id="KW-0573">Peptidoglycan synthesis</keyword>